<dbReference type="Proteomes" id="UP001055879">
    <property type="component" value="Linkage Group LG01"/>
</dbReference>
<organism evidence="1 2">
    <name type="scientific">Arctium lappa</name>
    <name type="common">Greater burdock</name>
    <name type="synonym">Lappa major</name>
    <dbReference type="NCBI Taxonomy" id="4217"/>
    <lineage>
        <taxon>Eukaryota</taxon>
        <taxon>Viridiplantae</taxon>
        <taxon>Streptophyta</taxon>
        <taxon>Embryophyta</taxon>
        <taxon>Tracheophyta</taxon>
        <taxon>Spermatophyta</taxon>
        <taxon>Magnoliopsida</taxon>
        <taxon>eudicotyledons</taxon>
        <taxon>Gunneridae</taxon>
        <taxon>Pentapetalae</taxon>
        <taxon>asterids</taxon>
        <taxon>campanulids</taxon>
        <taxon>Asterales</taxon>
        <taxon>Asteraceae</taxon>
        <taxon>Carduoideae</taxon>
        <taxon>Cardueae</taxon>
        <taxon>Arctiinae</taxon>
        <taxon>Arctium</taxon>
    </lineage>
</organism>
<dbReference type="EMBL" id="CM042047">
    <property type="protein sequence ID" value="KAI3769783.1"/>
    <property type="molecule type" value="Genomic_DNA"/>
</dbReference>
<accession>A0ACB9FFT3</accession>
<comment type="caution">
    <text evidence="1">The sequence shown here is derived from an EMBL/GenBank/DDBJ whole genome shotgun (WGS) entry which is preliminary data.</text>
</comment>
<proteinExistence type="predicted"/>
<evidence type="ECO:0000313" key="1">
    <source>
        <dbReference type="EMBL" id="KAI3769783.1"/>
    </source>
</evidence>
<protein>
    <submittedName>
        <fullName evidence="1">Uncharacterized protein</fullName>
    </submittedName>
</protein>
<gene>
    <name evidence="1" type="ORF">L6452_00896</name>
</gene>
<evidence type="ECO:0000313" key="2">
    <source>
        <dbReference type="Proteomes" id="UP001055879"/>
    </source>
</evidence>
<name>A0ACB9FFT3_ARCLA</name>
<sequence>MDLAVKLPSAFARLHNTPLLASVQKMVLRLVFLALFSLVMITIAIEARPNPEEYQQESSFVGGDTWVSPLPTKKSHCHTLTKEKDLKISFNDKDVNPDGDKKNKRSFDKDFEPRPDVTVYDNGTGLKGLKDKRTFDKDFEPRPDATIYDNGTGLKGLKGKRTFDKDFEPRPDVTVYDNGTGLKGKRTFEKDFEPRPDVTVYDNGTGLKGKSIFDEDKVIASVTDYNYV</sequence>
<reference evidence="1 2" key="2">
    <citation type="journal article" date="2022" name="Mol. Ecol. Resour.">
        <title>The genomes of chicory, endive, great burdock and yacon provide insights into Asteraceae paleo-polyploidization history and plant inulin production.</title>
        <authorList>
            <person name="Fan W."/>
            <person name="Wang S."/>
            <person name="Wang H."/>
            <person name="Wang A."/>
            <person name="Jiang F."/>
            <person name="Liu H."/>
            <person name="Zhao H."/>
            <person name="Xu D."/>
            <person name="Zhang Y."/>
        </authorList>
    </citation>
    <scope>NUCLEOTIDE SEQUENCE [LARGE SCALE GENOMIC DNA]</scope>
    <source>
        <strain evidence="2">cv. Niubang</strain>
    </source>
</reference>
<keyword evidence="2" id="KW-1185">Reference proteome</keyword>
<reference evidence="2" key="1">
    <citation type="journal article" date="2022" name="Mol. Ecol. Resour.">
        <title>The genomes of chicory, endive, great burdock and yacon provide insights into Asteraceae palaeo-polyploidization history and plant inulin production.</title>
        <authorList>
            <person name="Fan W."/>
            <person name="Wang S."/>
            <person name="Wang H."/>
            <person name="Wang A."/>
            <person name="Jiang F."/>
            <person name="Liu H."/>
            <person name="Zhao H."/>
            <person name="Xu D."/>
            <person name="Zhang Y."/>
        </authorList>
    </citation>
    <scope>NUCLEOTIDE SEQUENCE [LARGE SCALE GENOMIC DNA]</scope>
    <source>
        <strain evidence="2">cv. Niubang</strain>
    </source>
</reference>